<name>G2DG89_9GAMM</name>
<dbReference type="AlphaFoldDB" id="G2DG89"/>
<reference evidence="1" key="1">
    <citation type="journal article" date="2011" name="ISME J.">
        <title>The endosymbionts of the deep-sea tubeworms Riftia pachyptila and Tevnia jerichonana share an identical physiology as revealed by proteogenomic analyses.</title>
        <authorList>
            <person name="Gardebrecht A."/>
            <person name="Markert S."/>
            <person name="Felbeck H."/>
            <person name="Thuermer A."/>
            <person name="Albrecht D."/>
            <person name="Wollherr A."/>
            <person name="Kabisch J."/>
            <person name="Lehmann R."/>
            <person name="Daniel R."/>
            <person name="Liesegang H."/>
            <person name="Hecker M."/>
            <person name="Sievert S.M."/>
            <person name="Schweder T."/>
        </authorList>
    </citation>
    <scope>NUCLEOTIDE SEQUENCE [LARGE SCALE GENOMIC DNA]</scope>
</reference>
<evidence type="ECO:0000313" key="1">
    <source>
        <dbReference type="EMBL" id="EGV50368.1"/>
    </source>
</evidence>
<organism evidence="1 2">
    <name type="scientific">endosymbiont of Riftia pachyptila</name>
    <name type="common">vent Ph05</name>
    <dbReference type="NCBI Taxonomy" id="1048808"/>
    <lineage>
        <taxon>Bacteria</taxon>
        <taxon>Pseudomonadati</taxon>
        <taxon>Pseudomonadota</taxon>
        <taxon>Gammaproteobacteria</taxon>
        <taxon>sulfur-oxidizing symbionts</taxon>
    </lineage>
</organism>
<proteinExistence type="predicted"/>
<comment type="caution">
    <text evidence="1">The sequence shown here is derived from an EMBL/GenBank/DDBJ whole genome shotgun (WGS) entry which is preliminary data.</text>
</comment>
<dbReference type="Proteomes" id="UP000004491">
    <property type="component" value="Unassembled WGS sequence"/>
</dbReference>
<protein>
    <submittedName>
        <fullName evidence="1">Uncharacterized protein</fullName>
    </submittedName>
</protein>
<sequence>MILSMALDLKSEEGKIMFSYSYHIPPQEQLSYFQRMVERLTPPRSSYQQLLRKTYLALYEHHLRERNESMELD</sequence>
<accession>G2DG89</accession>
<gene>
    <name evidence="1" type="ORF">Rifp1Sym_dh00090</name>
</gene>
<evidence type="ECO:0000313" key="2">
    <source>
        <dbReference type="Proteomes" id="UP000004491"/>
    </source>
</evidence>
<keyword evidence="2" id="KW-1185">Reference proteome</keyword>
<dbReference type="EMBL" id="AFOC01000087">
    <property type="protein sequence ID" value="EGV50368.1"/>
    <property type="molecule type" value="Genomic_DNA"/>
</dbReference>